<keyword evidence="10" id="KW-0675">Receptor</keyword>
<dbReference type="InterPro" id="IPR023996">
    <property type="entry name" value="TonB-dep_OMP_SusC/RagA"/>
</dbReference>
<evidence type="ECO:0000256" key="4">
    <source>
        <dbReference type="ARBA" id="ARBA00022692"/>
    </source>
</evidence>
<dbReference type="InterPro" id="IPR037066">
    <property type="entry name" value="Plug_dom_sf"/>
</dbReference>
<dbReference type="Proteomes" id="UP000266441">
    <property type="component" value="Unassembled WGS sequence"/>
</dbReference>
<evidence type="ECO:0000256" key="6">
    <source>
        <dbReference type="ARBA" id="ARBA00023237"/>
    </source>
</evidence>
<sequence length="1018" mass="112771">MKKESKLNDLRRSMYQLMVVIILTLAGSFCLTANAQNVTVSGSVKNTEGEPIPGTTVVVKGTTTGTITDSDGNYSINSVPDDATLQFSFVGMKTQEVVAAGKTNIDVVMEEEAIGIEEVVAVGYGSMRKMDVTGAIASVGREDILSNPSMNAVQSIQGKIPGVDIYSTGHKPGDAPSIRIRGNRSINASNSPLYVVDGIAFEGDLRDINSSDIVSIDILKDASATAIYGSRGANGVVLVTTRRGKEGVAKVSYDGYYGIEIDNKLNMMTGAEIAEFRRESRRNAGRYDSDSPVLELDENMFYYPDKYVIESVSAGYDENGTYNPSKVKSYDWIDAITRLGKIQDHQVSILGGNSKTKTSFSAGYFENEGVVRGYGYSKYSLRLTIDQNVKSWFKFGGSIASSFNLKKEPNGAPFSVASITNPLNPFYDEKGVLQLTPGGEIMPNALRMAQHDVAEHKAKRFYGSYFAEFRILESLKYRINFGPDYKTGRSGYFNSSKGSLMGADPRASQSTFNQFHFTLDNLIYFDKTFKNIHKIGITVLQSIEEFKFESMNGAVIGLPYEYQKWFNLGTATSITGLGSNYSQWRLSSFMGRINYNFKEKYLITLTGRYDGSSRLAEGHKYTFFPSTAISWRINEEPFMKSINLFDNLKLRLGYGVTGNTAISPYATLGSLSRVVYASGDNGFLGYAPNALSNTKLGWEKTSQYNLGLDFSVFSSRFSGSVDIYRQNTNDLLLSRALPIASGFSSVMENIGSTRNSGLEISLAGIILNSPSGFKWSTEIVFFANKEEIVELYSGKEDDIGNKWFIGHPINTFYDYKFDGIWQDTDADKALMAKYNENGSNYAPGEIRIYDRDDNETINAEDRIILGTAVPKWTGSLNSRIEYGGFDFSFYAYTRQGQMVINTINAQYEGRYNFLDVDYWTPDNPSNSYPKPVDGRATPLNYSAKLYEDGSFIKLKTVTLGYTLPVNVISKINMSNFRIYITAQNPLMYTKFTGIDPEGASGTIYPSTKAFMFGVSTSF</sequence>
<dbReference type="InterPro" id="IPR008969">
    <property type="entry name" value="CarboxyPept-like_regulatory"/>
</dbReference>
<evidence type="ECO:0000256" key="8">
    <source>
        <dbReference type="SAM" id="SignalP"/>
    </source>
</evidence>
<dbReference type="NCBIfam" id="TIGR04057">
    <property type="entry name" value="SusC_RagA_signa"/>
    <property type="match status" value="1"/>
</dbReference>
<dbReference type="InterPro" id="IPR012910">
    <property type="entry name" value="Plug_dom"/>
</dbReference>
<feature type="domain" description="TonB-dependent receptor plug" evidence="9">
    <location>
        <begin position="129"/>
        <end position="236"/>
    </location>
</feature>
<keyword evidence="4 7" id="KW-0812">Transmembrane</keyword>
<reference evidence="10 11" key="1">
    <citation type="journal article" date="2015" name="Int. J. Syst. Evol. Microbiol.">
        <title>Mariniphaga sediminis sp. nov., isolated from coastal sediment.</title>
        <authorList>
            <person name="Wang F.Q."/>
            <person name="Shen Q.Y."/>
            <person name="Chen G.J."/>
            <person name="Du Z.J."/>
        </authorList>
    </citation>
    <scope>NUCLEOTIDE SEQUENCE [LARGE SCALE GENOMIC DNA]</scope>
    <source>
        <strain evidence="10 11">SY21</strain>
    </source>
</reference>
<evidence type="ECO:0000259" key="9">
    <source>
        <dbReference type="Pfam" id="PF07715"/>
    </source>
</evidence>
<dbReference type="NCBIfam" id="TIGR04056">
    <property type="entry name" value="OMP_RagA_SusC"/>
    <property type="match status" value="1"/>
</dbReference>
<dbReference type="InterPro" id="IPR023997">
    <property type="entry name" value="TonB-dep_OMP_SusC/RagA_CS"/>
</dbReference>
<dbReference type="InterPro" id="IPR039426">
    <property type="entry name" value="TonB-dep_rcpt-like"/>
</dbReference>
<dbReference type="EMBL" id="QWET01000001">
    <property type="protein sequence ID" value="RIH67085.1"/>
    <property type="molecule type" value="Genomic_DNA"/>
</dbReference>
<gene>
    <name evidence="10" type="ORF">D1164_01235</name>
</gene>
<keyword evidence="3 7" id="KW-1134">Transmembrane beta strand</keyword>
<comment type="caution">
    <text evidence="10">The sequence shown here is derived from an EMBL/GenBank/DDBJ whole genome shotgun (WGS) entry which is preliminary data.</text>
</comment>
<evidence type="ECO:0000256" key="1">
    <source>
        <dbReference type="ARBA" id="ARBA00004571"/>
    </source>
</evidence>
<dbReference type="InterPro" id="IPR036942">
    <property type="entry name" value="Beta-barrel_TonB_sf"/>
</dbReference>
<dbReference type="Gene3D" id="2.40.170.20">
    <property type="entry name" value="TonB-dependent receptor, beta-barrel domain"/>
    <property type="match status" value="1"/>
</dbReference>
<dbReference type="FunFam" id="2.60.40.1120:FF:000003">
    <property type="entry name" value="Outer membrane protein Omp121"/>
    <property type="match status" value="1"/>
</dbReference>
<organism evidence="10 11">
    <name type="scientific">Mariniphaga sediminis</name>
    <dbReference type="NCBI Taxonomy" id="1628158"/>
    <lineage>
        <taxon>Bacteria</taxon>
        <taxon>Pseudomonadati</taxon>
        <taxon>Bacteroidota</taxon>
        <taxon>Bacteroidia</taxon>
        <taxon>Marinilabiliales</taxon>
        <taxon>Prolixibacteraceae</taxon>
        <taxon>Mariniphaga</taxon>
    </lineage>
</organism>
<keyword evidence="2 7" id="KW-0813">Transport</keyword>
<accession>A0A399D5A6</accession>
<dbReference type="Gene3D" id="2.60.40.1120">
    <property type="entry name" value="Carboxypeptidase-like, regulatory domain"/>
    <property type="match status" value="1"/>
</dbReference>
<dbReference type="GO" id="GO:0009279">
    <property type="term" value="C:cell outer membrane"/>
    <property type="evidence" value="ECO:0007669"/>
    <property type="project" value="UniProtKB-SubCell"/>
</dbReference>
<feature type="signal peptide" evidence="8">
    <location>
        <begin position="1"/>
        <end position="35"/>
    </location>
</feature>
<comment type="subcellular location">
    <subcellularLocation>
        <location evidence="1 7">Cell outer membrane</location>
        <topology evidence="1 7">Multi-pass membrane protein</topology>
    </subcellularLocation>
</comment>
<dbReference type="PROSITE" id="PS52016">
    <property type="entry name" value="TONB_DEPENDENT_REC_3"/>
    <property type="match status" value="1"/>
</dbReference>
<dbReference type="RefSeq" id="WP_119348109.1">
    <property type="nucleotide sequence ID" value="NZ_QWET01000001.1"/>
</dbReference>
<proteinExistence type="inferred from homology"/>
<evidence type="ECO:0000256" key="3">
    <source>
        <dbReference type="ARBA" id="ARBA00022452"/>
    </source>
</evidence>
<protein>
    <submittedName>
        <fullName evidence="10">TonB-dependent receptor</fullName>
    </submittedName>
</protein>
<evidence type="ECO:0000313" key="10">
    <source>
        <dbReference type="EMBL" id="RIH67085.1"/>
    </source>
</evidence>
<dbReference type="Pfam" id="PF07715">
    <property type="entry name" value="Plug"/>
    <property type="match status" value="1"/>
</dbReference>
<dbReference type="SUPFAM" id="SSF56935">
    <property type="entry name" value="Porins"/>
    <property type="match status" value="1"/>
</dbReference>
<dbReference type="OrthoDB" id="9768177at2"/>
<dbReference type="AlphaFoldDB" id="A0A399D5A6"/>
<evidence type="ECO:0000256" key="2">
    <source>
        <dbReference type="ARBA" id="ARBA00022448"/>
    </source>
</evidence>
<dbReference type="SUPFAM" id="SSF49464">
    <property type="entry name" value="Carboxypeptidase regulatory domain-like"/>
    <property type="match status" value="1"/>
</dbReference>
<feature type="chain" id="PRO_5017350662" evidence="8">
    <location>
        <begin position="36"/>
        <end position="1018"/>
    </location>
</feature>
<dbReference type="Gene3D" id="2.170.130.10">
    <property type="entry name" value="TonB-dependent receptor, plug domain"/>
    <property type="match status" value="1"/>
</dbReference>
<keyword evidence="11" id="KW-1185">Reference proteome</keyword>
<name>A0A399D5A6_9BACT</name>
<dbReference type="Pfam" id="PF13715">
    <property type="entry name" value="CarbopepD_reg_2"/>
    <property type="match status" value="1"/>
</dbReference>
<comment type="similarity">
    <text evidence="7">Belongs to the TonB-dependent receptor family.</text>
</comment>
<evidence type="ECO:0000256" key="7">
    <source>
        <dbReference type="PROSITE-ProRule" id="PRU01360"/>
    </source>
</evidence>
<keyword evidence="8" id="KW-0732">Signal</keyword>
<evidence type="ECO:0000256" key="5">
    <source>
        <dbReference type="ARBA" id="ARBA00023136"/>
    </source>
</evidence>
<evidence type="ECO:0000313" key="11">
    <source>
        <dbReference type="Proteomes" id="UP000266441"/>
    </source>
</evidence>
<keyword evidence="5 7" id="KW-0472">Membrane</keyword>
<keyword evidence="6 7" id="KW-0998">Cell outer membrane</keyword>